<comment type="caution">
    <text evidence="1">The sequence shown here is derived from an EMBL/GenBank/DDBJ whole genome shotgun (WGS) entry which is preliminary data.</text>
</comment>
<gene>
    <name evidence="1" type="ORF">Tco_1053649</name>
</gene>
<evidence type="ECO:0000313" key="1">
    <source>
        <dbReference type="EMBL" id="GJT79307.1"/>
    </source>
</evidence>
<dbReference type="EMBL" id="BQNB010018886">
    <property type="protein sequence ID" value="GJT79307.1"/>
    <property type="molecule type" value="Genomic_DNA"/>
</dbReference>
<accession>A0ABQ5GUH7</accession>
<evidence type="ECO:0000313" key="2">
    <source>
        <dbReference type="Proteomes" id="UP001151760"/>
    </source>
</evidence>
<proteinExistence type="predicted"/>
<organism evidence="1 2">
    <name type="scientific">Tanacetum coccineum</name>
    <dbReference type="NCBI Taxonomy" id="301880"/>
    <lineage>
        <taxon>Eukaryota</taxon>
        <taxon>Viridiplantae</taxon>
        <taxon>Streptophyta</taxon>
        <taxon>Embryophyta</taxon>
        <taxon>Tracheophyta</taxon>
        <taxon>Spermatophyta</taxon>
        <taxon>Magnoliopsida</taxon>
        <taxon>eudicotyledons</taxon>
        <taxon>Gunneridae</taxon>
        <taxon>Pentapetalae</taxon>
        <taxon>asterids</taxon>
        <taxon>campanulids</taxon>
        <taxon>Asterales</taxon>
        <taxon>Asteraceae</taxon>
        <taxon>Asteroideae</taxon>
        <taxon>Anthemideae</taxon>
        <taxon>Anthemidinae</taxon>
        <taxon>Tanacetum</taxon>
    </lineage>
</organism>
<reference evidence="1" key="2">
    <citation type="submission" date="2022-01" db="EMBL/GenBank/DDBJ databases">
        <authorList>
            <person name="Yamashiro T."/>
            <person name="Shiraishi A."/>
            <person name="Satake H."/>
            <person name="Nakayama K."/>
        </authorList>
    </citation>
    <scope>NUCLEOTIDE SEQUENCE</scope>
</reference>
<dbReference type="Proteomes" id="UP001151760">
    <property type="component" value="Unassembled WGS sequence"/>
</dbReference>
<keyword evidence="2" id="KW-1185">Reference proteome</keyword>
<protein>
    <submittedName>
        <fullName evidence="1">Uncharacterized protein</fullName>
    </submittedName>
</protein>
<name>A0ABQ5GUH7_9ASTR</name>
<sequence>MDNPNLTMEEYIRLEEEKARKRRKVFNWQSATYGKTRIDDDLHDLSSMEAEFLAIVINDDFAPQDTLQCKSQVSTPFNNEIDFRISFDESDDEDYIIIYDKNSFSYKMIYVNNLKTDSENDYEKVKPSIPSPEPTISYFDDLDLFKDFENDFQAIVYNDAQTSKSDLLTKPILNPQHINKFDLNDKTSLSEHDEEEQNIVYFNDLFPFNIIGPDDLKSEKNNDDNEIDIIQPFENNEITHGLTMPFETCHDKITKYMALPPREQRHRFLRYEGMEYPDMDIVDFKGRLAWIHKREVHRVPVFDFGGLPDLMADGLSGKMLMEHRDEAGVSVFTSRAWRRMLDIRVPLVYELILEFFSTFRFGQAILDLDTPGTLQF</sequence>
<reference evidence="1" key="1">
    <citation type="journal article" date="2022" name="Int. J. Mol. Sci.">
        <title>Draft Genome of Tanacetum Coccineum: Genomic Comparison of Closely Related Tanacetum-Family Plants.</title>
        <authorList>
            <person name="Yamashiro T."/>
            <person name="Shiraishi A."/>
            <person name="Nakayama K."/>
            <person name="Satake H."/>
        </authorList>
    </citation>
    <scope>NUCLEOTIDE SEQUENCE</scope>
</reference>